<dbReference type="GeneID" id="129326073"/>
<keyword evidence="9 17" id="KW-0862">Zinc</keyword>
<dbReference type="RefSeq" id="XP_054830147.1">
    <property type="nucleotide sequence ID" value="XM_054974172.1"/>
</dbReference>
<evidence type="ECO:0000256" key="18">
    <source>
        <dbReference type="SAM" id="SignalP"/>
    </source>
</evidence>
<dbReference type="PANTHER" id="PTHR10201">
    <property type="entry name" value="MATRIX METALLOPROTEINASE"/>
    <property type="match status" value="1"/>
</dbReference>
<dbReference type="GO" id="GO:0030574">
    <property type="term" value="P:collagen catabolic process"/>
    <property type="evidence" value="ECO:0007669"/>
    <property type="project" value="UniProtKB-KW"/>
</dbReference>
<dbReference type="Pfam" id="PF01471">
    <property type="entry name" value="PG_binding_1"/>
    <property type="match status" value="1"/>
</dbReference>
<dbReference type="SMART" id="SM00235">
    <property type="entry name" value="ZnMc"/>
    <property type="match status" value="1"/>
</dbReference>
<dbReference type="InterPro" id="IPR002477">
    <property type="entry name" value="Peptidoglycan-bd-like"/>
</dbReference>
<dbReference type="GO" id="GO:0005615">
    <property type="term" value="C:extracellular space"/>
    <property type="evidence" value="ECO:0007669"/>
    <property type="project" value="TreeGrafter"/>
</dbReference>
<dbReference type="GO" id="GO:0008270">
    <property type="term" value="F:zinc ion binding"/>
    <property type="evidence" value="ECO:0007669"/>
    <property type="project" value="InterPro"/>
</dbReference>
<evidence type="ECO:0000256" key="7">
    <source>
        <dbReference type="ARBA" id="ARBA00022729"/>
    </source>
</evidence>
<name>A0AA97KUQ2_EUBMA</name>
<reference evidence="21" key="1">
    <citation type="submission" date="2025-08" db="UniProtKB">
        <authorList>
            <consortium name="RefSeq"/>
        </authorList>
    </citation>
    <scope>IDENTIFICATION</scope>
    <source>
        <tissue evidence="21">Blood</tissue>
    </source>
</reference>
<comment type="cofactor">
    <cofactor evidence="17">
        <name>Ca(2+)</name>
        <dbReference type="ChEBI" id="CHEBI:29108"/>
    </cofactor>
    <text evidence="17">Can bind about 5 Ca(2+) ions per subunit.</text>
</comment>
<keyword evidence="12" id="KW-0177">Collagen degradation</keyword>
<feature type="binding site" evidence="17">
    <location>
        <position position="185"/>
    </location>
    <ligand>
        <name>Ca(2+)</name>
        <dbReference type="ChEBI" id="CHEBI:29108"/>
        <label>2</label>
    </ligand>
</feature>
<evidence type="ECO:0000256" key="5">
    <source>
        <dbReference type="ARBA" id="ARBA00022670"/>
    </source>
</evidence>
<feature type="binding site" evidence="17">
    <location>
        <position position="174"/>
    </location>
    <ligand>
        <name>Zn(2+)</name>
        <dbReference type="ChEBI" id="CHEBI:29105"/>
        <label>1</label>
    </ligand>
</feature>
<feature type="binding site" evidence="17">
    <location>
        <position position="167"/>
    </location>
    <ligand>
        <name>Ca(2+)</name>
        <dbReference type="ChEBI" id="CHEBI:29108"/>
        <label>3</label>
    </ligand>
</feature>
<proteinExistence type="inferred from homology"/>
<dbReference type="FunFam" id="3.40.390.10:FF:000007">
    <property type="entry name" value="Collagenase 3"/>
    <property type="match status" value="1"/>
</dbReference>
<feature type="binding site" evidence="17">
    <location>
        <position position="159"/>
    </location>
    <ligand>
        <name>Zn(2+)</name>
        <dbReference type="ChEBI" id="CHEBI:29105"/>
        <label>1</label>
    </ligand>
</feature>
<feature type="binding site" evidence="17">
    <location>
        <position position="189"/>
    </location>
    <ligand>
        <name>Ca(2+)</name>
        <dbReference type="ChEBI" id="CHEBI:29108"/>
        <label>3</label>
    </ligand>
</feature>
<keyword evidence="6 17" id="KW-0479">Metal-binding</keyword>
<keyword evidence="15" id="KW-0325">Glycoprotein</keyword>
<feature type="binding site" evidence="17">
    <location>
        <position position="192"/>
    </location>
    <ligand>
        <name>Ca(2+)</name>
        <dbReference type="ChEBI" id="CHEBI:29108"/>
        <label>3</label>
    </ligand>
</feature>
<gene>
    <name evidence="21" type="primary">LOC129326073</name>
</gene>
<evidence type="ECO:0000256" key="16">
    <source>
        <dbReference type="PIRSR" id="PIRSR621190-1"/>
    </source>
</evidence>
<evidence type="ECO:0000259" key="19">
    <source>
        <dbReference type="SMART" id="SM00235"/>
    </source>
</evidence>
<feature type="binding site" evidence="17">
    <location>
        <position position="166"/>
    </location>
    <ligand>
        <name>Ca(2+)</name>
        <dbReference type="ChEBI" id="CHEBI:29108"/>
        <label>3</label>
    </ligand>
</feature>
<keyword evidence="20" id="KW-1185">Reference proteome</keyword>
<evidence type="ECO:0000256" key="11">
    <source>
        <dbReference type="ARBA" id="ARBA00023049"/>
    </source>
</evidence>
<evidence type="ECO:0000256" key="10">
    <source>
        <dbReference type="ARBA" id="ARBA00022837"/>
    </source>
</evidence>
<feature type="signal peptide" evidence="18">
    <location>
        <begin position="1"/>
        <end position="17"/>
    </location>
</feature>
<dbReference type="SUPFAM" id="SSF55486">
    <property type="entry name" value="Metalloproteases ('zincins'), catalytic domain"/>
    <property type="match status" value="1"/>
</dbReference>
<keyword evidence="4" id="KW-0272">Extracellular matrix</keyword>
<evidence type="ECO:0000256" key="15">
    <source>
        <dbReference type="ARBA" id="ARBA00023180"/>
    </source>
</evidence>
<dbReference type="InterPro" id="IPR001818">
    <property type="entry name" value="Pept_M10_metallopeptidase"/>
</dbReference>
<keyword evidence="3" id="KW-0964">Secreted</keyword>
<dbReference type="GO" id="GO:0030198">
    <property type="term" value="P:extracellular matrix organization"/>
    <property type="evidence" value="ECO:0007669"/>
    <property type="project" value="TreeGrafter"/>
</dbReference>
<feature type="binding site" evidence="17">
    <location>
        <position position="161"/>
    </location>
    <ligand>
        <name>Zn(2+)</name>
        <dbReference type="ChEBI" id="CHEBI:29105"/>
        <label>1</label>
    </ligand>
</feature>
<dbReference type="GO" id="GO:0031012">
    <property type="term" value="C:extracellular matrix"/>
    <property type="evidence" value="ECO:0007669"/>
    <property type="project" value="InterPro"/>
</dbReference>
<keyword evidence="11" id="KW-0482">Metalloprotease</keyword>
<evidence type="ECO:0000256" key="9">
    <source>
        <dbReference type="ARBA" id="ARBA00022833"/>
    </source>
</evidence>
<evidence type="ECO:0000256" key="6">
    <source>
        <dbReference type="ARBA" id="ARBA00022723"/>
    </source>
</evidence>
<feature type="binding site" evidence="17">
    <location>
        <position position="219"/>
    </location>
    <ligand>
        <name>Zn(2+)</name>
        <dbReference type="ChEBI" id="CHEBI:29105"/>
        <label>2</label>
        <note>catalytic</note>
    </ligand>
</feature>
<feature type="binding site" evidence="17">
    <location>
        <position position="187"/>
    </location>
    <ligand>
        <name>Zn(2+)</name>
        <dbReference type="ChEBI" id="CHEBI:29105"/>
        <label>1</label>
    </ligand>
</feature>
<dbReference type="SUPFAM" id="SSF47090">
    <property type="entry name" value="PGBD-like"/>
    <property type="match status" value="1"/>
</dbReference>
<feature type="chain" id="PRO_5041640915" evidence="18">
    <location>
        <begin position="18"/>
        <end position="259"/>
    </location>
</feature>
<dbReference type="Pfam" id="PF00413">
    <property type="entry name" value="Peptidase_M10"/>
    <property type="match status" value="1"/>
</dbReference>
<evidence type="ECO:0000256" key="13">
    <source>
        <dbReference type="ARBA" id="ARBA00023145"/>
    </source>
</evidence>
<feature type="binding site" evidence="17">
    <location>
        <position position="192"/>
    </location>
    <ligand>
        <name>Ca(2+)</name>
        <dbReference type="ChEBI" id="CHEBI:29108"/>
        <label>1</label>
    </ligand>
</feature>
<feature type="binding site" evidence="17">
    <location>
        <position position="209"/>
    </location>
    <ligand>
        <name>Zn(2+)</name>
        <dbReference type="ChEBI" id="CHEBI:29105"/>
        <label>2</label>
        <note>catalytic</note>
    </ligand>
</feature>
<dbReference type="PRINTS" id="PR00138">
    <property type="entry name" value="MATRIXIN"/>
</dbReference>
<feature type="domain" description="Peptidase metallopeptidase" evidence="19">
    <location>
        <begin position="97"/>
        <end position="255"/>
    </location>
</feature>
<keyword evidence="14" id="KW-1015">Disulfide bond</keyword>
<keyword evidence="8" id="KW-0378">Hydrolase</keyword>
<evidence type="ECO:0000313" key="21">
    <source>
        <dbReference type="RefSeq" id="XP_054830147.1"/>
    </source>
</evidence>
<feature type="binding site" evidence="17">
    <location>
        <position position="213"/>
    </location>
    <ligand>
        <name>Zn(2+)</name>
        <dbReference type="ChEBI" id="CHEBI:29105"/>
        <label>2</label>
        <note>catalytic</note>
    </ligand>
</feature>
<dbReference type="PANTHER" id="PTHR10201:SF165">
    <property type="entry name" value="COLLAGENASE 3"/>
    <property type="match status" value="1"/>
</dbReference>
<dbReference type="InterPro" id="IPR036365">
    <property type="entry name" value="PGBD-like_sf"/>
</dbReference>
<dbReference type="AlphaFoldDB" id="A0AA97KUQ2"/>
<dbReference type="Proteomes" id="UP001190640">
    <property type="component" value="Chromosome 3"/>
</dbReference>
<protein>
    <submittedName>
        <fullName evidence="21">Macrophage metalloelastase-like</fullName>
    </submittedName>
</protein>
<evidence type="ECO:0000256" key="14">
    <source>
        <dbReference type="ARBA" id="ARBA00023157"/>
    </source>
</evidence>
<evidence type="ECO:0000256" key="17">
    <source>
        <dbReference type="PIRSR" id="PIRSR621190-2"/>
    </source>
</evidence>
<feature type="binding site" evidence="17">
    <location>
        <position position="227"/>
    </location>
    <ligand>
        <name>Zn(2+)</name>
        <dbReference type="ChEBI" id="CHEBI:29105"/>
        <label>2</label>
        <note>catalytic</note>
    </ligand>
</feature>
<organism evidence="20 21">
    <name type="scientific">Eublepharis macularius</name>
    <name type="common">Leopard gecko</name>
    <name type="synonym">Cyrtodactylus macularius</name>
    <dbReference type="NCBI Taxonomy" id="481883"/>
    <lineage>
        <taxon>Eukaryota</taxon>
        <taxon>Metazoa</taxon>
        <taxon>Chordata</taxon>
        <taxon>Craniata</taxon>
        <taxon>Vertebrata</taxon>
        <taxon>Euteleostomi</taxon>
        <taxon>Lepidosauria</taxon>
        <taxon>Squamata</taxon>
        <taxon>Bifurcata</taxon>
        <taxon>Gekkota</taxon>
        <taxon>Eublepharidae</taxon>
        <taxon>Eublepharinae</taxon>
        <taxon>Eublepharis</taxon>
    </lineage>
</organism>
<comment type="cofactor">
    <cofactor evidence="17">
        <name>Zn(2+)</name>
        <dbReference type="ChEBI" id="CHEBI:29105"/>
    </cofactor>
    <text evidence="17">Binds 2 Zn(2+) ions per subunit.</text>
</comment>
<feature type="binding site" description="in inhibited form" evidence="17">
    <location>
        <position position="85"/>
    </location>
    <ligand>
        <name>Zn(2+)</name>
        <dbReference type="ChEBI" id="CHEBI:29105"/>
        <label>2</label>
        <note>catalytic</note>
    </ligand>
</feature>
<feature type="active site" evidence="16">
    <location>
        <position position="210"/>
    </location>
</feature>
<feature type="binding site" evidence="17">
    <location>
        <position position="183"/>
    </location>
    <ligand>
        <name>Ca(2+)</name>
        <dbReference type="ChEBI" id="CHEBI:29108"/>
        <label>2</label>
    </ligand>
</feature>
<keyword evidence="7 18" id="KW-0732">Signal</keyword>
<dbReference type="GO" id="GO:0004222">
    <property type="term" value="F:metalloendopeptidase activity"/>
    <property type="evidence" value="ECO:0007669"/>
    <property type="project" value="InterPro"/>
</dbReference>
<dbReference type="GO" id="GO:0006508">
    <property type="term" value="P:proteolysis"/>
    <property type="evidence" value="ECO:0007669"/>
    <property type="project" value="UniProtKB-KW"/>
</dbReference>
<feature type="binding site" evidence="17">
    <location>
        <position position="116"/>
    </location>
    <ligand>
        <name>Ca(2+)</name>
        <dbReference type="ChEBI" id="CHEBI:29108"/>
        <label>1</label>
    </ligand>
</feature>
<evidence type="ECO:0000256" key="2">
    <source>
        <dbReference type="ARBA" id="ARBA00010370"/>
    </source>
</evidence>
<dbReference type="InterPro" id="IPR021190">
    <property type="entry name" value="Pept_M10A"/>
</dbReference>
<evidence type="ECO:0000256" key="12">
    <source>
        <dbReference type="ARBA" id="ARBA00023105"/>
    </source>
</evidence>
<dbReference type="KEGG" id="emc:129326073"/>
<dbReference type="InterPro" id="IPR024079">
    <property type="entry name" value="MetalloPept_cat_dom_sf"/>
</dbReference>
<keyword evidence="10 17" id="KW-0106">Calcium</keyword>
<dbReference type="InterPro" id="IPR033739">
    <property type="entry name" value="M10A_MMP"/>
</dbReference>
<dbReference type="Gene3D" id="3.40.390.10">
    <property type="entry name" value="Collagenase (Catalytic Domain)"/>
    <property type="match status" value="1"/>
</dbReference>
<evidence type="ECO:0000256" key="1">
    <source>
        <dbReference type="ARBA" id="ARBA00004498"/>
    </source>
</evidence>
<accession>A0AA97KUQ2</accession>
<sequence>MRHILPCLVILLPCSLALPVIVEHTETSNGDLEFMEAYLDNFYPSLNNEIKTLEERIKEMQEFFQLTVTGKVDERTLEVMHQPRCGVPDTNYTFFPGKPRWRKRSLAYRINNYTPDLPRPKVDAAIARAFKVWSDVTPLRFTRTRRHADIEIFFTSGAHGDKHPFDGKGGVLAHAFGPGRGIGGDAHFDEGEQWSDYNKETNLFLVAAHEFGHSLGLDHSNVQGALMYPTYSYVHPNNFRLSADDRRGIQALYGRRRTE</sequence>
<comment type="similarity">
    <text evidence="2">Belongs to the peptidase M10A family.</text>
</comment>
<dbReference type="CDD" id="cd04278">
    <property type="entry name" value="ZnMc_MMP"/>
    <property type="match status" value="1"/>
</dbReference>
<evidence type="ECO:0000313" key="20">
    <source>
        <dbReference type="Proteomes" id="UP001190640"/>
    </source>
</evidence>
<evidence type="ECO:0000256" key="3">
    <source>
        <dbReference type="ARBA" id="ARBA00022525"/>
    </source>
</evidence>
<keyword evidence="5" id="KW-0645">Protease</keyword>
<keyword evidence="13" id="KW-0865">Zymogen</keyword>
<dbReference type="InterPro" id="IPR006026">
    <property type="entry name" value="Peptidase_Metallo"/>
</dbReference>
<feature type="binding site" evidence="17">
    <location>
        <position position="149"/>
    </location>
    <ligand>
        <name>Ca(2+)</name>
        <dbReference type="ChEBI" id="CHEBI:29108"/>
        <label>2</label>
    </ligand>
</feature>
<evidence type="ECO:0000256" key="8">
    <source>
        <dbReference type="ARBA" id="ARBA00022801"/>
    </source>
</evidence>
<comment type="subcellular location">
    <subcellularLocation>
        <location evidence="1">Secreted</location>
        <location evidence="1">Extracellular space</location>
        <location evidence="1">Extracellular matrix</location>
    </subcellularLocation>
</comment>
<evidence type="ECO:0000256" key="4">
    <source>
        <dbReference type="ARBA" id="ARBA00022530"/>
    </source>
</evidence>